<comment type="similarity">
    <text evidence="1 6">Belongs to the lysophospholipase family.</text>
</comment>
<sequence length="674" mass="77430">MFVIRKQLYKRPTTILYKRHLSTNPPPQATTPSKPNSTPCSKLTTSDQDQPDNNNAFISSLFSKGATWLPNKVPWPSVEIINSKISELYPQLTAQLKDGYEKLWDYLTMEEFRRVVEELKKEARDVDKYPELAHDAIVREGSDLSEQEVSFITKRKRLQKASFAKFIGRDPSEIDERDIPVIGIASSGGGYRAMIGLTGYLNAMKQSGLLDCTMYFSGISGSCWAMSLYYHPFIQADPLRLKQHIERQVSVHWANMSHFLSTLTASTQHTKALMRGLIQRQQQGEINLVDVFGALVGGSLFVDNKNAFSLGLSSQQQFLEDGKEPMPIYCVVRHEVGPFESIGEKMKKLSELKSKELIKEEEEQKVKKDQLNIYQWFEFTPYDMGCEEIEAWIPTWAFGRAFEQGKNIERLPEQTLDVLNGMFGSAFAASLVHFYQEIRSFLPSNALEKFDDTVKQFEMSMSNFHPISPSYFPNPFYKLSEKTKHGLCRPETILSSKELYLMDAGMDNNIPFYPLLREGRDVDVILAIDLSADIQTAPHFARAESYIKRRGIDGWPEGAGWPQEKKQVDRKYSLGTCTIFEGESKEEVSQKTKKSRSIKLAYFPFILNESYDPEFDPQITEFCSTWNFVYRREQVDKVIGLAEANMNQNMDAIRELLIKTWKDKRKQRLQNKIE</sequence>
<dbReference type="PANTHER" id="PTHR10728">
    <property type="entry name" value="CYTOSOLIC PHOSPHOLIPASE A2"/>
    <property type="match status" value="1"/>
</dbReference>
<dbReference type="GO" id="GO:0004622">
    <property type="term" value="F:phosphatidylcholine lysophospholipase activity"/>
    <property type="evidence" value="ECO:0007669"/>
    <property type="project" value="UniProtKB-EC"/>
</dbReference>
<comment type="catalytic activity">
    <reaction evidence="6">
        <text>a 1-acyl-sn-glycero-3-phosphocholine + H2O = sn-glycerol 3-phosphocholine + a fatty acid + H(+)</text>
        <dbReference type="Rhea" id="RHEA:15177"/>
        <dbReference type="ChEBI" id="CHEBI:15377"/>
        <dbReference type="ChEBI" id="CHEBI:15378"/>
        <dbReference type="ChEBI" id="CHEBI:16870"/>
        <dbReference type="ChEBI" id="CHEBI:28868"/>
        <dbReference type="ChEBI" id="CHEBI:58168"/>
        <dbReference type="EC" id="3.1.1.5"/>
    </reaction>
</comment>
<evidence type="ECO:0000256" key="7">
    <source>
        <dbReference type="SAM" id="MobiDB-lite"/>
    </source>
</evidence>
<dbReference type="GO" id="GO:0046475">
    <property type="term" value="P:glycerophospholipid catabolic process"/>
    <property type="evidence" value="ECO:0007669"/>
    <property type="project" value="TreeGrafter"/>
</dbReference>
<proteinExistence type="inferred from homology"/>
<dbReference type="Pfam" id="PF01735">
    <property type="entry name" value="PLA2_B"/>
    <property type="match status" value="1"/>
</dbReference>
<dbReference type="Gene3D" id="3.40.1090.10">
    <property type="entry name" value="Cytosolic phospholipase A2 catalytic domain"/>
    <property type="match status" value="1"/>
</dbReference>
<keyword evidence="3 5" id="KW-0442">Lipid degradation</keyword>
<evidence type="ECO:0000256" key="6">
    <source>
        <dbReference type="RuleBase" id="RU362103"/>
    </source>
</evidence>
<gene>
    <name evidence="9" type="ORF">G6F64_004241</name>
</gene>
<evidence type="ECO:0000256" key="3">
    <source>
        <dbReference type="ARBA" id="ARBA00022963"/>
    </source>
</evidence>
<evidence type="ECO:0000256" key="5">
    <source>
        <dbReference type="PROSITE-ProRule" id="PRU00555"/>
    </source>
</evidence>
<evidence type="ECO:0000256" key="1">
    <source>
        <dbReference type="ARBA" id="ARBA00008780"/>
    </source>
</evidence>
<dbReference type="SUPFAM" id="SSF52151">
    <property type="entry name" value="FabD/lysophospholipase-like"/>
    <property type="match status" value="1"/>
</dbReference>
<organism evidence="9 10">
    <name type="scientific">Rhizopus oryzae</name>
    <name type="common">Mucormycosis agent</name>
    <name type="synonym">Rhizopus arrhizus var. delemar</name>
    <dbReference type="NCBI Taxonomy" id="64495"/>
    <lineage>
        <taxon>Eukaryota</taxon>
        <taxon>Fungi</taxon>
        <taxon>Fungi incertae sedis</taxon>
        <taxon>Mucoromycota</taxon>
        <taxon>Mucoromycotina</taxon>
        <taxon>Mucoromycetes</taxon>
        <taxon>Mucorales</taxon>
        <taxon>Mucorineae</taxon>
        <taxon>Rhizopodaceae</taxon>
        <taxon>Rhizopus</taxon>
    </lineage>
</organism>
<feature type="region of interest" description="Disordered" evidence="7">
    <location>
        <begin position="19"/>
        <end position="52"/>
    </location>
</feature>
<evidence type="ECO:0000256" key="4">
    <source>
        <dbReference type="ARBA" id="ARBA00023098"/>
    </source>
</evidence>
<dbReference type="InterPro" id="IPR002642">
    <property type="entry name" value="LysoPLipase_cat_dom"/>
</dbReference>
<dbReference type="SMART" id="SM00022">
    <property type="entry name" value="PLAc"/>
    <property type="match status" value="1"/>
</dbReference>
<evidence type="ECO:0000313" key="9">
    <source>
        <dbReference type="EMBL" id="KAG1310877.1"/>
    </source>
</evidence>
<keyword evidence="10" id="KW-1185">Reference proteome</keyword>
<dbReference type="PROSITE" id="PS51210">
    <property type="entry name" value="PLA2C"/>
    <property type="match status" value="1"/>
</dbReference>
<evidence type="ECO:0000256" key="2">
    <source>
        <dbReference type="ARBA" id="ARBA00022801"/>
    </source>
</evidence>
<dbReference type="EC" id="3.1.1.5" evidence="6"/>
<keyword evidence="2 5" id="KW-0378">Hydrolase</keyword>
<dbReference type="AlphaFoldDB" id="A0A9P6XCX4"/>
<dbReference type="GO" id="GO:0004623">
    <property type="term" value="F:phospholipase A2 activity"/>
    <property type="evidence" value="ECO:0007669"/>
    <property type="project" value="TreeGrafter"/>
</dbReference>
<dbReference type="EMBL" id="JAANQT010000454">
    <property type="protein sequence ID" value="KAG1310877.1"/>
    <property type="molecule type" value="Genomic_DNA"/>
</dbReference>
<feature type="compositionally biased region" description="Polar residues" evidence="7">
    <location>
        <begin position="30"/>
        <end position="52"/>
    </location>
</feature>
<comment type="caution">
    <text evidence="9">The sequence shown here is derived from an EMBL/GenBank/DDBJ whole genome shotgun (WGS) entry which is preliminary data.</text>
</comment>
<protein>
    <recommendedName>
        <fullName evidence="6">Lysophospholipase</fullName>
        <ecNumber evidence="6">3.1.1.5</ecNumber>
    </recommendedName>
</protein>
<dbReference type="Proteomes" id="UP000716291">
    <property type="component" value="Unassembled WGS sequence"/>
</dbReference>
<reference evidence="9" key="1">
    <citation type="journal article" date="2020" name="Microb. Genom.">
        <title>Genetic diversity of clinical and environmental Mucorales isolates obtained from an investigation of mucormycosis cases among solid organ transplant recipients.</title>
        <authorList>
            <person name="Nguyen M.H."/>
            <person name="Kaul D."/>
            <person name="Muto C."/>
            <person name="Cheng S.J."/>
            <person name="Richter R.A."/>
            <person name="Bruno V.M."/>
            <person name="Liu G."/>
            <person name="Beyhan S."/>
            <person name="Sundermann A.J."/>
            <person name="Mounaud S."/>
            <person name="Pasculle A.W."/>
            <person name="Nierman W.C."/>
            <person name="Driscoll E."/>
            <person name="Cumbie R."/>
            <person name="Clancy C.J."/>
            <person name="Dupont C.L."/>
        </authorList>
    </citation>
    <scope>NUCLEOTIDE SEQUENCE</scope>
    <source>
        <strain evidence="9">GL11</strain>
    </source>
</reference>
<evidence type="ECO:0000259" key="8">
    <source>
        <dbReference type="PROSITE" id="PS51210"/>
    </source>
</evidence>
<dbReference type="PANTHER" id="PTHR10728:SF40">
    <property type="entry name" value="PATATIN FAMILY PROTEIN"/>
    <property type="match status" value="1"/>
</dbReference>
<accession>A0A9P6XCX4</accession>
<dbReference type="CDD" id="cd00147">
    <property type="entry name" value="cPLA2_like"/>
    <property type="match status" value="1"/>
</dbReference>
<feature type="domain" description="PLA2c" evidence="8">
    <location>
        <begin position="130"/>
        <end position="674"/>
    </location>
</feature>
<name>A0A9P6XCX4_RHIOR</name>
<dbReference type="GO" id="GO:0005829">
    <property type="term" value="C:cytosol"/>
    <property type="evidence" value="ECO:0007669"/>
    <property type="project" value="TreeGrafter"/>
</dbReference>
<keyword evidence="4 5" id="KW-0443">Lipid metabolism</keyword>
<evidence type="ECO:0000313" key="10">
    <source>
        <dbReference type="Proteomes" id="UP000716291"/>
    </source>
</evidence>
<dbReference type="InterPro" id="IPR016035">
    <property type="entry name" value="Acyl_Trfase/lysoPLipase"/>
</dbReference>